<evidence type="ECO:0000313" key="2">
    <source>
        <dbReference type="Proteomes" id="UP000265520"/>
    </source>
</evidence>
<reference evidence="1 2" key="1">
    <citation type="journal article" date="2018" name="Front. Plant Sci.">
        <title>Red Clover (Trifolium pratense) and Zigzag Clover (T. medium) - A Picture of Genomic Similarities and Differences.</title>
        <authorList>
            <person name="Dluhosova J."/>
            <person name="Istvanek J."/>
            <person name="Nedelnik J."/>
            <person name="Repkova J."/>
        </authorList>
    </citation>
    <scope>NUCLEOTIDE SEQUENCE [LARGE SCALE GENOMIC DNA]</scope>
    <source>
        <strain evidence="2">cv. 10/8</strain>
        <tissue evidence="1">Leaf</tissue>
    </source>
</reference>
<keyword evidence="2" id="KW-1185">Reference proteome</keyword>
<dbReference type="AlphaFoldDB" id="A0A392LZS6"/>
<proteinExistence type="predicted"/>
<feature type="non-terminal residue" evidence="1">
    <location>
        <position position="1"/>
    </location>
</feature>
<evidence type="ECO:0000313" key="1">
    <source>
        <dbReference type="EMBL" id="MCH80542.1"/>
    </source>
</evidence>
<sequence>EEMAMKLLDMEPENPAPLVVLSNIYAGLGRWREVERIRGLITDKGLDKLSAVSMIEVA</sequence>
<dbReference type="Pfam" id="PF20431">
    <property type="entry name" value="E_motif"/>
    <property type="match status" value="1"/>
</dbReference>
<dbReference type="EMBL" id="LXQA010001173">
    <property type="protein sequence ID" value="MCH80542.1"/>
    <property type="molecule type" value="Genomic_DNA"/>
</dbReference>
<organism evidence="1 2">
    <name type="scientific">Trifolium medium</name>
    <dbReference type="NCBI Taxonomy" id="97028"/>
    <lineage>
        <taxon>Eukaryota</taxon>
        <taxon>Viridiplantae</taxon>
        <taxon>Streptophyta</taxon>
        <taxon>Embryophyta</taxon>
        <taxon>Tracheophyta</taxon>
        <taxon>Spermatophyta</taxon>
        <taxon>Magnoliopsida</taxon>
        <taxon>eudicotyledons</taxon>
        <taxon>Gunneridae</taxon>
        <taxon>Pentapetalae</taxon>
        <taxon>rosids</taxon>
        <taxon>fabids</taxon>
        <taxon>Fabales</taxon>
        <taxon>Fabaceae</taxon>
        <taxon>Papilionoideae</taxon>
        <taxon>50 kb inversion clade</taxon>
        <taxon>NPAAA clade</taxon>
        <taxon>Hologalegina</taxon>
        <taxon>IRL clade</taxon>
        <taxon>Trifolieae</taxon>
        <taxon>Trifolium</taxon>
    </lineage>
</organism>
<name>A0A392LZS6_9FABA</name>
<protein>
    <submittedName>
        <fullName evidence="1">Pentatricopeptide repeat-containing protein</fullName>
    </submittedName>
</protein>
<gene>
    <name evidence="1" type="ORF">A2U01_0001312</name>
</gene>
<comment type="caution">
    <text evidence="1">The sequence shown here is derived from an EMBL/GenBank/DDBJ whole genome shotgun (WGS) entry which is preliminary data.</text>
</comment>
<dbReference type="Proteomes" id="UP000265520">
    <property type="component" value="Unassembled WGS sequence"/>
</dbReference>
<dbReference type="InterPro" id="IPR046848">
    <property type="entry name" value="E_motif"/>
</dbReference>
<accession>A0A392LZS6</accession>